<reference evidence="1" key="1">
    <citation type="submission" date="2024-09" db="EMBL/GenBank/DDBJ databases">
        <title>Black Yeasts Isolated from many extreme environments.</title>
        <authorList>
            <person name="Coleine C."/>
            <person name="Stajich J.E."/>
            <person name="Selbmann L."/>
        </authorList>
    </citation>
    <scope>NUCLEOTIDE SEQUENCE</scope>
    <source>
        <strain evidence="1">CCFEE 5737</strain>
    </source>
</reference>
<comment type="caution">
    <text evidence="1">The sequence shown here is derived from an EMBL/GenBank/DDBJ whole genome shotgun (WGS) entry which is preliminary data.</text>
</comment>
<accession>A0ACC3D891</accession>
<dbReference type="Proteomes" id="UP001186974">
    <property type="component" value="Unassembled WGS sequence"/>
</dbReference>
<organism evidence="1 2">
    <name type="scientific">Coniosporium uncinatum</name>
    <dbReference type="NCBI Taxonomy" id="93489"/>
    <lineage>
        <taxon>Eukaryota</taxon>
        <taxon>Fungi</taxon>
        <taxon>Dikarya</taxon>
        <taxon>Ascomycota</taxon>
        <taxon>Pezizomycotina</taxon>
        <taxon>Dothideomycetes</taxon>
        <taxon>Dothideomycetes incertae sedis</taxon>
        <taxon>Coniosporium</taxon>
    </lineage>
</organism>
<protein>
    <submittedName>
        <fullName evidence="1">Uncharacterized protein</fullName>
    </submittedName>
</protein>
<evidence type="ECO:0000313" key="2">
    <source>
        <dbReference type="Proteomes" id="UP001186974"/>
    </source>
</evidence>
<gene>
    <name evidence="1" type="ORF">LTS18_001946</name>
</gene>
<proteinExistence type="predicted"/>
<dbReference type="EMBL" id="JAWDJW010006931">
    <property type="protein sequence ID" value="KAK3063243.1"/>
    <property type="molecule type" value="Genomic_DNA"/>
</dbReference>
<evidence type="ECO:0000313" key="1">
    <source>
        <dbReference type="EMBL" id="KAK3063243.1"/>
    </source>
</evidence>
<sequence>TGRISIAPIAPIILARYASTREGTPSFDTLHQTPKPSTPPPPAEAAAPPPPPPSEPVILDPSPADDASTLQDILTSPAAPHIEEHLGFLKELGLNYGWGPTAMQEWLLEHLHVLSGMPWWASIIAHALVYRLLLFPLFLRSSDAVARLTALNPVIKPLMKRATDAQMSGDQAEMAKARLELFQAYKVSGTKPWNTFVPMIAQLPFGYGNFKLYRAMGNLPVPGLETGGFLWVTDLTRVDPYFVMPVAFSVAMYYTAKRGSTSGEIPPTVSPVMLNVMMYALPVLGGAFMLTMPACLQLNFMISSFCGVGTSFILRIPSVRNFFRLQPFVKPQPAVDVAGARLNMAAQGEAARGMKYQAPSVKGSITVPGARIQPSIRSRQPSSSSSASPSSSQSNYTASSRPSQTSNTTTTSRPTGMRNPITFAKDVIQGGYKEVSGAFKEVKSQALQRMGQAQKKQAQGRTKAFEREAREYEERRQRELRGGKGGKERGGRR</sequence>
<name>A0ACC3D891_9PEZI</name>
<feature type="non-terminal residue" evidence="1">
    <location>
        <position position="1"/>
    </location>
</feature>
<keyword evidence="2" id="KW-1185">Reference proteome</keyword>